<sequence>MSLHPDVGQAAQQIVDAFVAAWNRHDASAFSTLFAQDADFTNVFGMKATGRSSIEQFHRPIFETMFKDSQLKAIKTQMRPIRSDVAALDIHWSMTGARDPQGNEWPERHGLINMVIVREHDVWSIAVMHNMDLPEDGKAEAQRKLQS</sequence>
<proteinExistence type="predicted"/>
<organism evidence="2 3">
    <name type="scientific">Rhizobium tropici</name>
    <dbReference type="NCBI Taxonomy" id="398"/>
    <lineage>
        <taxon>Bacteria</taxon>
        <taxon>Pseudomonadati</taxon>
        <taxon>Pseudomonadota</taxon>
        <taxon>Alphaproteobacteria</taxon>
        <taxon>Hyphomicrobiales</taxon>
        <taxon>Rhizobiaceae</taxon>
        <taxon>Rhizobium/Agrobacterium group</taxon>
        <taxon>Rhizobium</taxon>
    </lineage>
</organism>
<name>A0A329YC02_RHITR</name>
<dbReference type="EMBL" id="QMKK01000046">
    <property type="protein sequence ID" value="RAX39594.1"/>
    <property type="molecule type" value="Genomic_DNA"/>
</dbReference>
<dbReference type="InterPro" id="IPR011944">
    <property type="entry name" value="Steroid_delta5-4_isomerase"/>
</dbReference>
<comment type="caution">
    <text evidence="2">The sequence shown here is derived from an EMBL/GenBank/DDBJ whole genome shotgun (WGS) entry which is preliminary data.</text>
</comment>
<protein>
    <submittedName>
        <fullName evidence="2">DUF4440 domain-containing protein</fullName>
    </submittedName>
</protein>
<reference evidence="2 3" key="1">
    <citation type="submission" date="2018-06" db="EMBL/GenBank/DDBJ databases">
        <title>Whole Genome Sequence of an efficient microsymbiont, Rhizobium tropici.</title>
        <authorList>
            <person name="Srinivasan R."/>
            <person name="Singh H.V."/>
            <person name="Srivastava R."/>
            <person name="Kumari B."/>
            <person name="Radhakrishna A."/>
        </authorList>
    </citation>
    <scope>NUCLEOTIDE SEQUENCE [LARGE SCALE GENOMIC DNA]</scope>
    <source>
        <strain evidence="2 3">IGFRI Rhizo-19</strain>
    </source>
</reference>
<dbReference type="Gene3D" id="3.10.450.50">
    <property type="match status" value="1"/>
</dbReference>
<dbReference type="InterPro" id="IPR037401">
    <property type="entry name" value="SnoaL-like"/>
</dbReference>
<dbReference type="Proteomes" id="UP000251205">
    <property type="component" value="Unassembled WGS sequence"/>
</dbReference>
<gene>
    <name evidence="2" type="ORF">DQ393_21290</name>
</gene>
<evidence type="ECO:0000313" key="2">
    <source>
        <dbReference type="EMBL" id="RAX39594.1"/>
    </source>
</evidence>
<dbReference type="AlphaFoldDB" id="A0A329YC02"/>
<dbReference type="SUPFAM" id="SSF54427">
    <property type="entry name" value="NTF2-like"/>
    <property type="match status" value="1"/>
</dbReference>
<dbReference type="NCBIfam" id="TIGR02246">
    <property type="entry name" value="SgcJ/EcaC family oxidoreductase"/>
    <property type="match status" value="1"/>
</dbReference>
<evidence type="ECO:0000259" key="1">
    <source>
        <dbReference type="Pfam" id="PF12680"/>
    </source>
</evidence>
<dbReference type="OrthoDB" id="122531at2"/>
<dbReference type="Pfam" id="PF12680">
    <property type="entry name" value="SnoaL_2"/>
    <property type="match status" value="1"/>
</dbReference>
<dbReference type="InterPro" id="IPR032710">
    <property type="entry name" value="NTF2-like_dom_sf"/>
</dbReference>
<evidence type="ECO:0000313" key="3">
    <source>
        <dbReference type="Proteomes" id="UP000251205"/>
    </source>
</evidence>
<dbReference type="RefSeq" id="WP_112343700.1">
    <property type="nucleotide sequence ID" value="NZ_QMKK01000046.1"/>
</dbReference>
<feature type="domain" description="SnoaL-like" evidence="1">
    <location>
        <begin position="15"/>
        <end position="104"/>
    </location>
</feature>
<accession>A0A329YC02</accession>